<evidence type="ECO:0000256" key="6">
    <source>
        <dbReference type="ARBA" id="ARBA00023033"/>
    </source>
</evidence>
<dbReference type="AlphaFoldDB" id="A0A2T2NM96"/>
<dbReference type="PROSITE" id="PS00086">
    <property type="entry name" value="CYTOCHROME_P450"/>
    <property type="match status" value="1"/>
</dbReference>
<dbReference type="Gene3D" id="1.10.630.10">
    <property type="entry name" value="Cytochrome P450"/>
    <property type="match status" value="1"/>
</dbReference>
<keyword evidence="7 8" id="KW-0349">Heme</keyword>
<feature type="binding site" description="axial binding residue" evidence="7">
    <location>
        <position position="386"/>
    </location>
    <ligand>
        <name>heme</name>
        <dbReference type="ChEBI" id="CHEBI:30413"/>
    </ligand>
    <ligandPart>
        <name>Fe</name>
        <dbReference type="ChEBI" id="CHEBI:18248"/>
    </ligandPart>
</feature>
<sequence length="443" mass="49974">MIKGPIVRINPWEVHINDPAFVDTLWANSRMEKDVFFYGGFGIPQSSVATVSPESHKIRRGAMAQFFSKANVAKLEPRVLARVDQLCRRVREHFKEGKPVDISNAYRCLATDITTDYAVPNTRNFLDHPDFNSVFNRVVRDTAGVINWNRHLPFIYPLMVNVPREIVAFFDRQGHTLAMVDNQKDLMDQAKAVVMNAKTKETKTVINAIFDHPSLPDREKTISRIFDETVTVIAAGTETVGNTLSNLTYHVIANPKIYDTLKAELNEAAAKHQVSDEQSLVCRIAEQLPYLAAVIKESLRISSAVCGRLPRRNPVGVISYKASSGKEYTMPPGTAVSMSIRDIHLNEKIFKDPHDFNPERWLTKDYEELAQLEKHLIAFGKGVRACLGLELAKQEMLLVAANLFWKFDLKLFETSVSDVNIEHDFFAPFASTESKGVRVKVIS</sequence>
<keyword evidence="3 7" id="KW-0479">Metal-binding</keyword>
<dbReference type="GO" id="GO:0020037">
    <property type="term" value="F:heme binding"/>
    <property type="evidence" value="ECO:0007669"/>
    <property type="project" value="InterPro"/>
</dbReference>
<evidence type="ECO:0000256" key="3">
    <source>
        <dbReference type="ARBA" id="ARBA00022723"/>
    </source>
</evidence>
<keyword evidence="6 8" id="KW-0503">Monooxygenase</keyword>
<dbReference type="InterPro" id="IPR050121">
    <property type="entry name" value="Cytochrome_P450_monoxygenase"/>
</dbReference>
<dbReference type="OrthoDB" id="3945418at2759"/>
<evidence type="ECO:0000256" key="1">
    <source>
        <dbReference type="ARBA" id="ARBA00001971"/>
    </source>
</evidence>
<keyword evidence="4 8" id="KW-0560">Oxidoreductase</keyword>
<comment type="cofactor">
    <cofactor evidence="1 7">
        <name>heme</name>
        <dbReference type="ChEBI" id="CHEBI:30413"/>
    </cofactor>
</comment>
<reference evidence="9 10" key="1">
    <citation type="journal article" date="2018" name="Front. Microbiol.">
        <title>Genome-Wide Analysis of Corynespora cassiicola Leaf Fall Disease Putative Effectors.</title>
        <authorList>
            <person name="Lopez D."/>
            <person name="Ribeiro S."/>
            <person name="Label P."/>
            <person name="Fumanal B."/>
            <person name="Venisse J.S."/>
            <person name="Kohler A."/>
            <person name="de Oliveira R.R."/>
            <person name="Labutti K."/>
            <person name="Lipzen A."/>
            <person name="Lail K."/>
            <person name="Bauer D."/>
            <person name="Ohm R.A."/>
            <person name="Barry K.W."/>
            <person name="Spatafora J."/>
            <person name="Grigoriev I.V."/>
            <person name="Martin F.M."/>
            <person name="Pujade-Renaud V."/>
        </authorList>
    </citation>
    <scope>NUCLEOTIDE SEQUENCE [LARGE SCALE GENOMIC DNA]</scope>
    <source>
        <strain evidence="9 10">Philippines</strain>
    </source>
</reference>
<dbReference type="InterPro" id="IPR001128">
    <property type="entry name" value="Cyt_P450"/>
</dbReference>
<evidence type="ECO:0000313" key="9">
    <source>
        <dbReference type="EMBL" id="PSN66557.1"/>
    </source>
</evidence>
<name>A0A2T2NM96_CORCC</name>
<protein>
    <submittedName>
        <fullName evidence="9">Cytochrome P450</fullName>
    </submittedName>
</protein>
<dbReference type="GO" id="GO:0004497">
    <property type="term" value="F:monooxygenase activity"/>
    <property type="evidence" value="ECO:0007669"/>
    <property type="project" value="UniProtKB-KW"/>
</dbReference>
<comment type="similarity">
    <text evidence="2 8">Belongs to the cytochrome P450 family.</text>
</comment>
<evidence type="ECO:0000256" key="2">
    <source>
        <dbReference type="ARBA" id="ARBA00010617"/>
    </source>
</evidence>
<accession>A0A2T2NM96</accession>
<dbReference type="SUPFAM" id="SSF48264">
    <property type="entry name" value="Cytochrome P450"/>
    <property type="match status" value="1"/>
</dbReference>
<dbReference type="PANTHER" id="PTHR24305:SF157">
    <property type="entry name" value="N-ACETYLTRYPTOPHAN 6-HYDROXYLASE IVOC-RELATED"/>
    <property type="match status" value="1"/>
</dbReference>
<keyword evidence="10" id="KW-1185">Reference proteome</keyword>
<dbReference type="PRINTS" id="PR00463">
    <property type="entry name" value="EP450I"/>
</dbReference>
<dbReference type="GO" id="GO:0016705">
    <property type="term" value="F:oxidoreductase activity, acting on paired donors, with incorporation or reduction of molecular oxygen"/>
    <property type="evidence" value="ECO:0007669"/>
    <property type="project" value="InterPro"/>
</dbReference>
<proteinExistence type="inferred from homology"/>
<keyword evidence="5 7" id="KW-0408">Iron</keyword>
<evidence type="ECO:0000313" key="10">
    <source>
        <dbReference type="Proteomes" id="UP000240883"/>
    </source>
</evidence>
<organism evidence="9 10">
    <name type="scientific">Corynespora cassiicola Philippines</name>
    <dbReference type="NCBI Taxonomy" id="1448308"/>
    <lineage>
        <taxon>Eukaryota</taxon>
        <taxon>Fungi</taxon>
        <taxon>Dikarya</taxon>
        <taxon>Ascomycota</taxon>
        <taxon>Pezizomycotina</taxon>
        <taxon>Dothideomycetes</taxon>
        <taxon>Pleosporomycetidae</taxon>
        <taxon>Pleosporales</taxon>
        <taxon>Corynesporascaceae</taxon>
        <taxon>Corynespora</taxon>
    </lineage>
</organism>
<dbReference type="STRING" id="1448308.A0A2T2NM96"/>
<dbReference type="Proteomes" id="UP000240883">
    <property type="component" value="Unassembled WGS sequence"/>
</dbReference>
<dbReference type="PANTHER" id="PTHR24305">
    <property type="entry name" value="CYTOCHROME P450"/>
    <property type="match status" value="1"/>
</dbReference>
<dbReference type="EMBL" id="KZ678136">
    <property type="protein sequence ID" value="PSN66557.1"/>
    <property type="molecule type" value="Genomic_DNA"/>
</dbReference>
<evidence type="ECO:0000256" key="4">
    <source>
        <dbReference type="ARBA" id="ARBA00023002"/>
    </source>
</evidence>
<gene>
    <name evidence="9" type="ORF">BS50DRAFT_574955</name>
</gene>
<dbReference type="CDD" id="cd11062">
    <property type="entry name" value="CYP58-like"/>
    <property type="match status" value="1"/>
</dbReference>
<dbReference type="InterPro" id="IPR017972">
    <property type="entry name" value="Cyt_P450_CS"/>
</dbReference>
<evidence type="ECO:0000256" key="8">
    <source>
        <dbReference type="RuleBase" id="RU000461"/>
    </source>
</evidence>
<dbReference type="InterPro" id="IPR036396">
    <property type="entry name" value="Cyt_P450_sf"/>
</dbReference>
<dbReference type="GO" id="GO:0005506">
    <property type="term" value="F:iron ion binding"/>
    <property type="evidence" value="ECO:0007669"/>
    <property type="project" value="InterPro"/>
</dbReference>
<dbReference type="InterPro" id="IPR002401">
    <property type="entry name" value="Cyt_P450_E_grp-I"/>
</dbReference>
<dbReference type="Pfam" id="PF00067">
    <property type="entry name" value="p450"/>
    <property type="match status" value="1"/>
</dbReference>
<dbReference type="PRINTS" id="PR00385">
    <property type="entry name" value="P450"/>
</dbReference>
<evidence type="ECO:0000256" key="5">
    <source>
        <dbReference type="ARBA" id="ARBA00023004"/>
    </source>
</evidence>
<evidence type="ECO:0000256" key="7">
    <source>
        <dbReference type="PIRSR" id="PIRSR602401-1"/>
    </source>
</evidence>